<proteinExistence type="predicted"/>
<protein>
    <submittedName>
        <fullName evidence="2">Phasin family protein</fullName>
    </submittedName>
</protein>
<dbReference type="Pfam" id="PF09361">
    <property type="entry name" value="Phasin_2"/>
    <property type="match status" value="1"/>
</dbReference>
<name>A0ABV6IYX1_9PROT</name>
<organism evidence="2 3">
    <name type="scientific">Muricoccus vinaceus</name>
    <dbReference type="NCBI Taxonomy" id="424704"/>
    <lineage>
        <taxon>Bacteria</taxon>
        <taxon>Pseudomonadati</taxon>
        <taxon>Pseudomonadota</taxon>
        <taxon>Alphaproteobacteria</taxon>
        <taxon>Acetobacterales</taxon>
        <taxon>Roseomonadaceae</taxon>
        <taxon>Muricoccus</taxon>
    </lineage>
</organism>
<dbReference type="Proteomes" id="UP001589789">
    <property type="component" value="Unassembled WGS sequence"/>
</dbReference>
<keyword evidence="3" id="KW-1185">Reference proteome</keyword>
<evidence type="ECO:0000313" key="2">
    <source>
        <dbReference type="EMBL" id="MFC0388812.1"/>
    </source>
</evidence>
<dbReference type="InterPro" id="IPR018968">
    <property type="entry name" value="Phasin"/>
</dbReference>
<gene>
    <name evidence="2" type="ORF">ACFFIC_25175</name>
</gene>
<feature type="domain" description="Phasin" evidence="1">
    <location>
        <begin position="26"/>
        <end position="120"/>
    </location>
</feature>
<evidence type="ECO:0000313" key="3">
    <source>
        <dbReference type="Proteomes" id="UP001589789"/>
    </source>
</evidence>
<dbReference type="EMBL" id="JBHLVZ010000084">
    <property type="protein sequence ID" value="MFC0388812.1"/>
    <property type="molecule type" value="Genomic_DNA"/>
</dbReference>
<accession>A0ABV6IYX1</accession>
<dbReference type="RefSeq" id="WP_377055564.1">
    <property type="nucleotide sequence ID" value="NZ_JBHLVZ010000084.1"/>
</dbReference>
<sequence length="135" mass="14237">MMTMNSTQQATVAMDKLSRAAAGGAAFNRAYLDAATRSGQLWTAGLQDLGKRYIGAAQSMTEQFQATAKALSSARTMKEAAEIQAAHVRSVMEQAMSQATSFREATLQLVQQASAPMAEQAAATSATMMARAPQA</sequence>
<reference evidence="2 3" key="1">
    <citation type="submission" date="2024-09" db="EMBL/GenBank/DDBJ databases">
        <authorList>
            <person name="Sun Q."/>
            <person name="Mori K."/>
        </authorList>
    </citation>
    <scope>NUCLEOTIDE SEQUENCE [LARGE SCALE GENOMIC DNA]</scope>
    <source>
        <strain evidence="2 3">CCM 7468</strain>
    </source>
</reference>
<evidence type="ECO:0000259" key="1">
    <source>
        <dbReference type="Pfam" id="PF09361"/>
    </source>
</evidence>
<comment type="caution">
    <text evidence="2">The sequence shown here is derived from an EMBL/GenBank/DDBJ whole genome shotgun (WGS) entry which is preliminary data.</text>
</comment>